<comment type="caution">
    <text evidence="1">The sequence shown here is derived from an EMBL/GenBank/DDBJ whole genome shotgun (WGS) entry which is preliminary data.</text>
</comment>
<gene>
    <name evidence="1" type="ORF">SPELUC_LOCUS2683</name>
</gene>
<organism evidence="1 2">
    <name type="scientific">Cetraspora pellucida</name>
    <dbReference type="NCBI Taxonomy" id="1433469"/>
    <lineage>
        <taxon>Eukaryota</taxon>
        <taxon>Fungi</taxon>
        <taxon>Fungi incertae sedis</taxon>
        <taxon>Mucoromycota</taxon>
        <taxon>Glomeromycotina</taxon>
        <taxon>Glomeromycetes</taxon>
        <taxon>Diversisporales</taxon>
        <taxon>Gigasporaceae</taxon>
        <taxon>Cetraspora</taxon>
    </lineage>
</organism>
<evidence type="ECO:0000313" key="2">
    <source>
        <dbReference type="Proteomes" id="UP000789366"/>
    </source>
</evidence>
<dbReference type="EMBL" id="CAJVPW010001869">
    <property type="protein sequence ID" value="CAG8493833.1"/>
    <property type="molecule type" value="Genomic_DNA"/>
</dbReference>
<reference evidence="1" key="1">
    <citation type="submission" date="2021-06" db="EMBL/GenBank/DDBJ databases">
        <authorList>
            <person name="Kallberg Y."/>
            <person name="Tangrot J."/>
            <person name="Rosling A."/>
        </authorList>
    </citation>
    <scope>NUCLEOTIDE SEQUENCE</scope>
    <source>
        <strain evidence="1">28 12/20/2015</strain>
    </source>
</reference>
<protein>
    <submittedName>
        <fullName evidence="1">12946_t:CDS:1</fullName>
    </submittedName>
</protein>
<proteinExistence type="predicted"/>
<sequence length="529" mass="59902">MLVPLELRISPGNSLANIANIAVFPLPIGPKNTKPLLLAHSGKIVKEGEKVKSNLNKARKEYERESAKKHFHKKVDHWLSTYQTDMKYKGISLQDKDLSLLDELTAEICGEQKPESPEPEQQLAEKFLKKLIEAELYLARKQSNPQIVSELLQLKKENLNIYQLLNKEGRVDKVITKLQELEKNQKNNQQVSNNNSLLLPGGVGKSTLARALAHEASQQKLKVLLADLEIFSTAQQALREASKYDLTIIDGPARTSHATLEIAQKSDLVIQPAGPSLDDLVPAVKEFHALVQAGVKKKKLIFALNRIATPAEEAGARKYLSKAGYSVLTAPLLEKTSYRQAQNQGLAITEVVYMGLKDQAKKLIQEIIKKNITTEPPQEASTNLRQIEIPYTHIVQKENVYLAEVLERMMLVYQKEGKERASLKNYKLMLKQHNKFSSEYNTEIKRLSLILKDDKKSKQLETLLTEHTELEKDYQTKTREITKSSNERKQLLNIASYTREIEKEETRLNTNSTTHNPRMKNFLGTGGTK</sequence>
<name>A0ACA9KU96_9GLOM</name>
<evidence type="ECO:0000313" key="1">
    <source>
        <dbReference type="EMBL" id="CAG8493833.1"/>
    </source>
</evidence>
<accession>A0ACA9KU96</accession>
<keyword evidence="2" id="KW-1185">Reference proteome</keyword>
<dbReference type="Proteomes" id="UP000789366">
    <property type="component" value="Unassembled WGS sequence"/>
</dbReference>